<evidence type="ECO:0000256" key="3">
    <source>
        <dbReference type="ARBA" id="ARBA00022833"/>
    </source>
</evidence>
<protein>
    <recommendedName>
        <fullName evidence="6">GRF-type domain-containing protein</fullName>
    </recommendedName>
</protein>
<feature type="compositionally biased region" description="Low complexity" evidence="5">
    <location>
        <begin position="425"/>
        <end position="456"/>
    </location>
</feature>
<dbReference type="KEGG" id="ssck:SPSK_05106"/>
<reference evidence="7 8" key="1">
    <citation type="journal article" date="2014" name="BMC Genomics">
        <title>Comparative genomics of the major fungal agents of human and animal Sporotrichosis: Sporothrix schenckii and Sporothrix brasiliensis.</title>
        <authorList>
            <person name="Teixeira M.M."/>
            <person name="de Almeida L.G."/>
            <person name="Kubitschek-Barreira P."/>
            <person name="Alves F.L."/>
            <person name="Kioshima E.S."/>
            <person name="Abadio A.K."/>
            <person name="Fernandes L."/>
            <person name="Derengowski L.S."/>
            <person name="Ferreira K.S."/>
            <person name="Souza R.C."/>
            <person name="Ruiz J.C."/>
            <person name="de Andrade N.C."/>
            <person name="Paes H.C."/>
            <person name="Nicola A.M."/>
            <person name="Albuquerque P."/>
            <person name="Gerber A.L."/>
            <person name="Martins V.P."/>
            <person name="Peconick L.D."/>
            <person name="Neto A.V."/>
            <person name="Chaucanez C.B."/>
            <person name="Silva P.A."/>
            <person name="Cunha O.L."/>
            <person name="de Oliveira F.F."/>
            <person name="dos Santos T.C."/>
            <person name="Barros A.L."/>
            <person name="Soares M.A."/>
            <person name="de Oliveira L.M."/>
            <person name="Marini M.M."/>
            <person name="Villalobos-Duno H."/>
            <person name="Cunha M.M."/>
            <person name="de Hoog S."/>
            <person name="da Silveira J.F."/>
            <person name="Henrissat B."/>
            <person name="Nino-Vega G.A."/>
            <person name="Cisalpino P.S."/>
            <person name="Mora-Montes H.M."/>
            <person name="Almeida S.R."/>
            <person name="Stajich J.E."/>
            <person name="Lopes-Bezerra L.M."/>
            <person name="Vasconcelos A.T."/>
            <person name="Felipe M.S."/>
        </authorList>
    </citation>
    <scope>NUCLEOTIDE SEQUENCE [LARGE SCALE GENOMIC DNA]</scope>
    <source>
        <strain evidence="7 8">1099-18</strain>
    </source>
</reference>
<feature type="compositionally biased region" description="Acidic residues" evidence="5">
    <location>
        <begin position="177"/>
        <end position="189"/>
    </location>
</feature>
<dbReference type="AlphaFoldDB" id="A0A0F2LU34"/>
<evidence type="ECO:0000259" key="6">
    <source>
        <dbReference type="PROSITE" id="PS51999"/>
    </source>
</evidence>
<dbReference type="Pfam" id="PF06839">
    <property type="entry name" value="Zn_ribbon_GRF"/>
    <property type="match status" value="1"/>
</dbReference>
<dbReference type="GeneID" id="27667134"/>
<dbReference type="GO" id="GO:0008270">
    <property type="term" value="F:zinc ion binding"/>
    <property type="evidence" value="ECO:0007669"/>
    <property type="project" value="UniProtKB-KW"/>
</dbReference>
<organism evidence="7 8">
    <name type="scientific">Sporothrix schenckii 1099-18</name>
    <dbReference type="NCBI Taxonomy" id="1397361"/>
    <lineage>
        <taxon>Eukaryota</taxon>
        <taxon>Fungi</taxon>
        <taxon>Dikarya</taxon>
        <taxon>Ascomycota</taxon>
        <taxon>Pezizomycotina</taxon>
        <taxon>Sordariomycetes</taxon>
        <taxon>Sordariomycetidae</taxon>
        <taxon>Ophiostomatales</taxon>
        <taxon>Ophiostomataceae</taxon>
        <taxon>Sporothrix</taxon>
    </lineage>
</organism>
<dbReference type="PANTHER" id="PTHR33680:SF1">
    <property type="entry name" value="OS05G0489500 PROTEIN"/>
    <property type="match status" value="1"/>
</dbReference>
<comment type="caution">
    <text evidence="7">The sequence shown here is derived from an EMBL/GenBank/DDBJ whole genome shotgun (WGS) entry which is preliminary data.</text>
</comment>
<feature type="compositionally biased region" description="Basic residues" evidence="5">
    <location>
        <begin position="1"/>
        <end position="10"/>
    </location>
</feature>
<dbReference type="PANTHER" id="PTHR33680">
    <property type="entry name" value="OS07G0190500 PROTEIN"/>
    <property type="match status" value="1"/>
</dbReference>
<keyword evidence="2 4" id="KW-0863">Zinc-finger</keyword>
<dbReference type="EMBL" id="AXCR01000012">
    <property type="protein sequence ID" value="KJR80978.1"/>
    <property type="molecule type" value="Genomic_DNA"/>
</dbReference>
<evidence type="ECO:0000256" key="2">
    <source>
        <dbReference type="ARBA" id="ARBA00022771"/>
    </source>
</evidence>
<dbReference type="InterPro" id="IPR010666">
    <property type="entry name" value="Znf_GRF"/>
</dbReference>
<dbReference type="OrthoDB" id="430051at2759"/>
<evidence type="ECO:0000256" key="1">
    <source>
        <dbReference type="ARBA" id="ARBA00022723"/>
    </source>
</evidence>
<dbReference type="RefSeq" id="XP_016583654.1">
    <property type="nucleotide sequence ID" value="XM_016731857.1"/>
</dbReference>
<evidence type="ECO:0000313" key="8">
    <source>
        <dbReference type="Proteomes" id="UP000033710"/>
    </source>
</evidence>
<evidence type="ECO:0000256" key="5">
    <source>
        <dbReference type="SAM" id="MobiDB-lite"/>
    </source>
</evidence>
<feature type="region of interest" description="Disordered" evidence="5">
    <location>
        <begin position="300"/>
        <end position="335"/>
    </location>
</feature>
<feature type="region of interest" description="Disordered" evidence="5">
    <location>
        <begin position="418"/>
        <end position="609"/>
    </location>
</feature>
<feature type="compositionally biased region" description="Polar residues" evidence="5">
    <location>
        <begin position="109"/>
        <end position="118"/>
    </location>
</feature>
<feature type="region of interest" description="Disordered" evidence="5">
    <location>
        <begin position="93"/>
        <end position="284"/>
    </location>
</feature>
<dbReference type="PROSITE" id="PS51999">
    <property type="entry name" value="ZF_GRF"/>
    <property type="match status" value="1"/>
</dbReference>
<evidence type="ECO:0000256" key="4">
    <source>
        <dbReference type="PROSITE-ProRule" id="PRU01343"/>
    </source>
</evidence>
<proteinExistence type="predicted"/>
<feature type="compositionally biased region" description="Low complexity" evidence="5">
    <location>
        <begin position="538"/>
        <end position="553"/>
    </location>
</feature>
<feature type="compositionally biased region" description="Low complexity" evidence="5">
    <location>
        <begin position="11"/>
        <end position="31"/>
    </location>
</feature>
<evidence type="ECO:0000313" key="7">
    <source>
        <dbReference type="EMBL" id="KJR80978.1"/>
    </source>
</evidence>
<feature type="compositionally biased region" description="Polar residues" evidence="5">
    <location>
        <begin position="214"/>
        <end position="229"/>
    </location>
</feature>
<feature type="compositionally biased region" description="Polar residues" evidence="5">
    <location>
        <begin position="126"/>
        <end position="136"/>
    </location>
</feature>
<keyword evidence="1" id="KW-0479">Metal-binding</keyword>
<feature type="compositionally biased region" description="Basic and acidic residues" evidence="5">
    <location>
        <begin position="576"/>
        <end position="592"/>
    </location>
</feature>
<dbReference type="Proteomes" id="UP000033710">
    <property type="component" value="Unassembled WGS sequence"/>
</dbReference>
<feature type="compositionally biased region" description="Polar residues" evidence="5">
    <location>
        <begin position="457"/>
        <end position="486"/>
    </location>
</feature>
<gene>
    <name evidence="7" type="ORF">SPSK_05106</name>
</gene>
<feature type="region of interest" description="Disordered" evidence="5">
    <location>
        <begin position="1"/>
        <end position="37"/>
    </location>
</feature>
<name>A0A0F2LU34_SPOSC</name>
<sequence length="644" mass="68014">MPRGGRRIGGRRSQPSTPRTTRTSNPATPSSGRGSDGLFANGQWFCDCRPRRPAVLRETRKPGANKGRWFYTCPQERRRQCTFFLWEDYAGASGGGAGPPSSQAPRPTYRTSIGQRTTPPAERQDGSASPHTTLAGQRSLPPPAPEQTPRQRQRIFTTAIANEFPQDMAYGDYENLGGEDEDNDEDDSFEPPPTPTPARARRTSGRAAQGASLDATQTLPQAPTETPSRPITKYFGVVKTNGSGKDGDGAGGSSSGKNGAATGQAQRAEAPGRTASDYSDSEFDSDMERALVALVDHSERKTRWQSDAAGHGAGAKIKQTDDVNEGGSLAMDVEEDGERRRRIIVPVREELQEQETPNGRRLGHRLLVASDVYAAKEAAAEAVHAAASPTTPTPTPTAVAPVGATTTATATSFASLFGGSRNGAQQQPHPVFSFSSSVPSSQVASQASHAASSQAPTQDSVDTAAMTTPPSSFRSEVSAAGASTGSGRKRRQAAVDPWYGRPTQDGGNGESDDDGPFATPSKRVRFREDEATGTSAGPSQDAAPTSAPTTTTQGRSVPIKTEDEPGEPNGAVARQRRAEENEMHVDGEEDGPRGSQDASALPASPQPKDHNVTLAVLQLLAGQPIAPRVRQQVRALLNGAFAED</sequence>
<accession>A0A0F2LU34</accession>
<reference evidence="7 8" key="2">
    <citation type="journal article" date="2015" name="Eukaryot. Cell">
        <title>Asexual propagation of a virulent clone complex in a human and feline outbreak of sporotrichosis.</title>
        <authorList>
            <person name="Teixeira Mde M."/>
            <person name="Rodrigues A.M."/>
            <person name="Tsui C.K."/>
            <person name="de Almeida L.G."/>
            <person name="Van Diepeningen A.D."/>
            <person name="van den Ende B.G."/>
            <person name="Fernandes G.F."/>
            <person name="Kano R."/>
            <person name="Hamelin R.C."/>
            <person name="Lopes-Bezerra L.M."/>
            <person name="Vasconcelos A.T."/>
            <person name="de Hoog S."/>
            <person name="de Camargo Z.P."/>
            <person name="Felipe M.S."/>
        </authorList>
    </citation>
    <scope>NUCLEOTIDE SEQUENCE [LARGE SCALE GENOMIC DNA]</scope>
    <source>
        <strain evidence="7 8">1099-18</strain>
    </source>
</reference>
<feature type="domain" description="GRF-type" evidence="6">
    <location>
        <begin position="46"/>
        <end position="90"/>
    </location>
</feature>
<keyword evidence="3" id="KW-0862">Zinc</keyword>
<feature type="compositionally biased region" description="Polar residues" evidence="5">
    <location>
        <begin position="148"/>
        <end position="160"/>
    </location>
</feature>
<dbReference type="VEuPathDB" id="FungiDB:SPSK_05106"/>